<dbReference type="AlphaFoldDB" id="A0AAW3QXR4"/>
<evidence type="ECO:0000313" key="1">
    <source>
        <dbReference type="EMBL" id="KXV38385.1"/>
    </source>
</evidence>
<name>A0AAW3QXR4_9PROT</name>
<sequence>MGGGAKILSLKGLLAFPDEQSGSRIFPRSAKPVAGLILSTLFCYLVQNNPGTRAQIETFDHSKHGNGDALSASLGGEVANPFCFTSEPDCQLGMFGKIAFVQQNIG</sequence>
<dbReference type="Proteomes" id="UP000075682">
    <property type="component" value="Unassembled WGS sequence"/>
</dbReference>
<organism evidence="1 2">
    <name type="scientific">Gluconobacter albidus</name>
    <dbReference type="NCBI Taxonomy" id="318683"/>
    <lineage>
        <taxon>Bacteria</taxon>
        <taxon>Pseudomonadati</taxon>
        <taxon>Pseudomonadota</taxon>
        <taxon>Alphaproteobacteria</taxon>
        <taxon>Acetobacterales</taxon>
        <taxon>Acetobacteraceae</taxon>
        <taxon>Gluconobacter</taxon>
    </lineage>
</organism>
<protein>
    <submittedName>
        <fullName evidence="1">Uncharacterized protein</fullName>
    </submittedName>
</protein>
<reference evidence="1 2" key="1">
    <citation type="submission" date="2015-06" db="EMBL/GenBank/DDBJ databases">
        <title>Improved classification and identification of acetic acid bacteria using matrix-assisted laser desorption/ionization time-of-flight mass spectrometry; Gluconobacter nephelii and Gluconobacter uchimurae are later heterotypic synonyms of Gluconobacter japonicus and Gluconobacter oxydans, respectively.</title>
        <authorList>
            <person name="Li L."/>
            <person name="Cleenwerck I."/>
            <person name="De Vuyst L."/>
            <person name="Vandamme P."/>
        </authorList>
    </citation>
    <scope>NUCLEOTIDE SEQUENCE [LARGE SCALE GENOMIC DNA]</scope>
    <source>
        <strain evidence="1 2">LMG 1356</strain>
    </source>
</reference>
<proteinExistence type="predicted"/>
<gene>
    <name evidence="1" type="ORF">AD941_06080</name>
</gene>
<evidence type="ECO:0000313" key="2">
    <source>
        <dbReference type="Proteomes" id="UP000075682"/>
    </source>
</evidence>
<feature type="non-terminal residue" evidence="1">
    <location>
        <position position="106"/>
    </location>
</feature>
<dbReference type="EMBL" id="LHZN01000123">
    <property type="protein sequence ID" value="KXV38385.1"/>
    <property type="molecule type" value="Genomic_DNA"/>
</dbReference>
<comment type="caution">
    <text evidence="1">The sequence shown here is derived from an EMBL/GenBank/DDBJ whole genome shotgun (WGS) entry which is preliminary data.</text>
</comment>
<accession>A0AAW3QXR4</accession>